<evidence type="ECO:0008006" key="3">
    <source>
        <dbReference type="Google" id="ProtNLM"/>
    </source>
</evidence>
<dbReference type="EMBL" id="JANAWD010000259">
    <property type="protein sequence ID" value="KAJ3482742.1"/>
    <property type="molecule type" value="Genomic_DNA"/>
</dbReference>
<reference evidence="1" key="1">
    <citation type="submission" date="2022-07" db="EMBL/GenBank/DDBJ databases">
        <title>Genome Sequence of Physisporinus lineatus.</title>
        <authorList>
            <person name="Buettner E."/>
        </authorList>
    </citation>
    <scope>NUCLEOTIDE SEQUENCE</scope>
    <source>
        <strain evidence="1">VT162</strain>
    </source>
</reference>
<dbReference type="Proteomes" id="UP001212997">
    <property type="component" value="Unassembled WGS sequence"/>
</dbReference>
<organism evidence="1 2">
    <name type="scientific">Meripilus lineatus</name>
    <dbReference type="NCBI Taxonomy" id="2056292"/>
    <lineage>
        <taxon>Eukaryota</taxon>
        <taxon>Fungi</taxon>
        <taxon>Dikarya</taxon>
        <taxon>Basidiomycota</taxon>
        <taxon>Agaricomycotina</taxon>
        <taxon>Agaricomycetes</taxon>
        <taxon>Polyporales</taxon>
        <taxon>Meripilaceae</taxon>
        <taxon>Meripilus</taxon>
    </lineage>
</organism>
<evidence type="ECO:0000313" key="1">
    <source>
        <dbReference type="EMBL" id="KAJ3482742.1"/>
    </source>
</evidence>
<accession>A0AAD5V227</accession>
<gene>
    <name evidence="1" type="ORF">NLI96_g6781</name>
</gene>
<proteinExistence type="predicted"/>
<keyword evidence="2" id="KW-1185">Reference proteome</keyword>
<dbReference type="AlphaFoldDB" id="A0AAD5V227"/>
<sequence>MTSAIVLPSLTNWVKQHLTALLKTTTQEDFDAAFNSFISQNVTITLNGKHLTRDQYKQQLQGEKFEESGALVNFLGSVEVSKDAMQASFEGSVGLFFQATIAEKLLVLGAPETKTVNSSLNVVVIQDPMIERPHLPGRGGAFDPRRVTVLNQVTLDQQNPTTFPGSVSMSA</sequence>
<evidence type="ECO:0000313" key="2">
    <source>
        <dbReference type="Proteomes" id="UP001212997"/>
    </source>
</evidence>
<name>A0AAD5V227_9APHY</name>
<protein>
    <recommendedName>
        <fullName evidence="3">NTF2 domain-containing protein</fullName>
    </recommendedName>
</protein>
<comment type="caution">
    <text evidence="1">The sequence shown here is derived from an EMBL/GenBank/DDBJ whole genome shotgun (WGS) entry which is preliminary data.</text>
</comment>